<evidence type="ECO:0000256" key="1">
    <source>
        <dbReference type="ARBA" id="ARBA00009986"/>
    </source>
</evidence>
<evidence type="ECO:0000313" key="5">
    <source>
        <dbReference type="Proteomes" id="UP000292052"/>
    </source>
</evidence>
<accession>A0A482VMQ9</accession>
<feature type="domain" description="Aldehyde dehydrogenase" evidence="3">
    <location>
        <begin position="104"/>
        <end position="156"/>
    </location>
</feature>
<dbReference type="AlphaFoldDB" id="A0A482VMQ9"/>
<gene>
    <name evidence="4" type="ORF">BDFB_008311</name>
</gene>
<dbReference type="Proteomes" id="UP000292052">
    <property type="component" value="Unassembled WGS sequence"/>
</dbReference>
<proteinExistence type="inferred from homology"/>
<keyword evidence="5" id="KW-1185">Reference proteome</keyword>
<name>A0A482VMQ9_ASBVE</name>
<dbReference type="SUPFAM" id="SSF53720">
    <property type="entry name" value="ALDH-like"/>
    <property type="match status" value="1"/>
</dbReference>
<keyword evidence="2" id="KW-0560">Oxidoreductase</keyword>
<feature type="domain" description="Aldehyde dehydrogenase" evidence="3">
    <location>
        <begin position="159"/>
        <end position="335"/>
    </location>
</feature>
<comment type="caution">
    <text evidence="4">The sequence shown here is derived from an EMBL/GenBank/DDBJ whole genome shotgun (WGS) entry which is preliminary data.</text>
</comment>
<dbReference type="Pfam" id="PF00171">
    <property type="entry name" value="Aldedh"/>
    <property type="match status" value="2"/>
</dbReference>
<dbReference type="GO" id="GO:0005737">
    <property type="term" value="C:cytoplasm"/>
    <property type="evidence" value="ECO:0007669"/>
    <property type="project" value="TreeGrafter"/>
</dbReference>
<dbReference type="InterPro" id="IPR016163">
    <property type="entry name" value="Ald_DH_C"/>
</dbReference>
<sequence>MVNPSELVQNLRNSFDSGKTRSLKFREKQLKALLRLYEENTDQMVKALATDLHKCKQESIVLETEYLINDLKNTIANLWTWAKPEFPPKGFVNLLDSMCIYSEPYGVVLVIGGVQETTALLKEKFDYIFYTGSTQVGKIIHAAANKYLTPVTLELGDYIICNREVQDNFVKCAQEILLEFFSNDAKQSPDLCRIINDRQFQRLVNLMKGNKVAVGGATDSSERFIEPTILVDVNPNDPIMQEEIFGPILPIVNVNDAFEAMKFINAREKPLVFYIFSNSKKDVDLLVNNTSSGGVLVNDTIMHMATDMPFGGVGSSGMGYYHAKYTFDTFSHKKSCLYKDLGALGETLASARYPPYSE</sequence>
<dbReference type="Gene3D" id="3.40.605.10">
    <property type="entry name" value="Aldehyde Dehydrogenase, Chain A, domain 1"/>
    <property type="match status" value="3"/>
</dbReference>
<dbReference type="PANTHER" id="PTHR43570:SF16">
    <property type="entry name" value="ALDEHYDE DEHYDROGENASE TYPE III, ISOFORM Q"/>
    <property type="match status" value="1"/>
</dbReference>
<protein>
    <submittedName>
        <fullName evidence="4">Aldedh domain containing protein</fullName>
    </submittedName>
</protein>
<reference evidence="4 5" key="1">
    <citation type="submission" date="2017-03" db="EMBL/GenBank/DDBJ databases">
        <title>Genome of the blue death feigning beetle - Asbolus verrucosus.</title>
        <authorList>
            <person name="Rider S.D."/>
        </authorList>
    </citation>
    <scope>NUCLEOTIDE SEQUENCE [LARGE SCALE GENOMIC DNA]</scope>
    <source>
        <strain evidence="4">Butters</strain>
        <tissue evidence="4">Head and leg muscle</tissue>
    </source>
</reference>
<dbReference type="InterPro" id="IPR016162">
    <property type="entry name" value="Ald_DH_N"/>
</dbReference>
<dbReference type="InterPro" id="IPR015590">
    <property type="entry name" value="Aldehyde_DH_dom"/>
</dbReference>
<feature type="non-terminal residue" evidence="4">
    <location>
        <position position="358"/>
    </location>
</feature>
<dbReference type="OrthoDB" id="440325at2759"/>
<evidence type="ECO:0000256" key="2">
    <source>
        <dbReference type="ARBA" id="ARBA00023002"/>
    </source>
</evidence>
<organism evidence="4 5">
    <name type="scientific">Asbolus verrucosus</name>
    <name type="common">Desert ironclad beetle</name>
    <dbReference type="NCBI Taxonomy" id="1661398"/>
    <lineage>
        <taxon>Eukaryota</taxon>
        <taxon>Metazoa</taxon>
        <taxon>Ecdysozoa</taxon>
        <taxon>Arthropoda</taxon>
        <taxon>Hexapoda</taxon>
        <taxon>Insecta</taxon>
        <taxon>Pterygota</taxon>
        <taxon>Neoptera</taxon>
        <taxon>Endopterygota</taxon>
        <taxon>Coleoptera</taxon>
        <taxon>Polyphaga</taxon>
        <taxon>Cucujiformia</taxon>
        <taxon>Tenebrionidae</taxon>
        <taxon>Pimeliinae</taxon>
        <taxon>Asbolus</taxon>
    </lineage>
</organism>
<dbReference type="STRING" id="1661398.A0A482VMQ9"/>
<dbReference type="Gene3D" id="3.40.309.10">
    <property type="entry name" value="Aldehyde Dehydrogenase, Chain A, domain 2"/>
    <property type="match status" value="1"/>
</dbReference>
<evidence type="ECO:0000259" key="3">
    <source>
        <dbReference type="Pfam" id="PF00171"/>
    </source>
</evidence>
<dbReference type="GO" id="GO:0006081">
    <property type="term" value="P:aldehyde metabolic process"/>
    <property type="evidence" value="ECO:0007669"/>
    <property type="project" value="InterPro"/>
</dbReference>
<dbReference type="FunFam" id="3.40.309.10:FF:000003">
    <property type="entry name" value="Aldehyde dehydrogenase"/>
    <property type="match status" value="1"/>
</dbReference>
<dbReference type="GO" id="GO:0004029">
    <property type="term" value="F:aldehyde dehydrogenase (NAD+) activity"/>
    <property type="evidence" value="ECO:0007669"/>
    <property type="project" value="TreeGrafter"/>
</dbReference>
<dbReference type="PANTHER" id="PTHR43570">
    <property type="entry name" value="ALDEHYDE DEHYDROGENASE"/>
    <property type="match status" value="1"/>
</dbReference>
<dbReference type="InterPro" id="IPR016161">
    <property type="entry name" value="Ald_DH/histidinol_DH"/>
</dbReference>
<dbReference type="InterPro" id="IPR012394">
    <property type="entry name" value="Aldehyde_DH_NAD(P)"/>
</dbReference>
<comment type="similarity">
    <text evidence="1">Belongs to the aldehyde dehydrogenase family.</text>
</comment>
<dbReference type="EMBL" id="QDEB01083229">
    <property type="protein sequence ID" value="RZC34070.1"/>
    <property type="molecule type" value="Genomic_DNA"/>
</dbReference>
<evidence type="ECO:0000313" key="4">
    <source>
        <dbReference type="EMBL" id="RZC34070.1"/>
    </source>
</evidence>